<dbReference type="InterPro" id="IPR010982">
    <property type="entry name" value="Lambda_DNA-bd_dom_sf"/>
</dbReference>
<accession>A0A4R2N157</accession>
<dbReference type="InterPro" id="IPR051404">
    <property type="entry name" value="TA_system_antitoxin"/>
</dbReference>
<dbReference type="PANTHER" id="PTHR34504">
    <property type="entry name" value="ANTITOXIN HICB"/>
    <property type="match status" value="1"/>
</dbReference>
<proteinExistence type="predicted"/>
<dbReference type="Gene3D" id="3.30.160.250">
    <property type="match status" value="1"/>
</dbReference>
<organism evidence="2 3">
    <name type="scientific">Bisgaardia hudsonensis</name>
    <dbReference type="NCBI Taxonomy" id="109472"/>
    <lineage>
        <taxon>Bacteria</taxon>
        <taxon>Pseudomonadati</taxon>
        <taxon>Pseudomonadota</taxon>
        <taxon>Gammaproteobacteria</taxon>
        <taxon>Pasteurellales</taxon>
        <taxon>Pasteurellaceae</taxon>
        <taxon>Bisgaardia</taxon>
    </lineage>
</organism>
<comment type="caution">
    <text evidence="2">The sequence shown here is derived from an EMBL/GenBank/DDBJ whole genome shotgun (WGS) entry which is preliminary data.</text>
</comment>
<dbReference type="Pfam" id="PF15919">
    <property type="entry name" value="HicB_lk_antitox"/>
    <property type="match status" value="1"/>
</dbReference>
<dbReference type="RefSeq" id="WP_132022709.1">
    <property type="nucleotide sequence ID" value="NZ_CP016605.1"/>
</dbReference>
<gene>
    <name evidence="2" type="ORF">EV697_102164</name>
</gene>
<evidence type="ECO:0000313" key="2">
    <source>
        <dbReference type="EMBL" id="TCP13287.1"/>
    </source>
</evidence>
<dbReference type="Proteomes" id="UP000294841">
    <property type="component" value="Unassembled WGS sequence"/>
</dbReference>
<dbReference type="InterPro" id="IPR035069">
    <property type="entry name" value="TTHA1013/TTHA0281-like"/>
</dbReference>
<dbReference type="OrthoDB" id="5772151at2"/>
<reference evidence="2 3" key="1">
    <citation type="submission" date="2019-03" db="EMBL/GenBank/DDBJ databases">
        <title>Genomic Encyclopedia of Type Strains, Phase IV (KMG-IV): sequencing the most valuable type-strain genomes for metagenomic binning, comparative biology and taxonomic classification.</title>
        <authorList>
            <person name="Goeker M."/>
        </authorList>
    </citation>
    <scope>NUCLEOTIDE SEQUENCE [LARGE SCALE GENOMIC DNA]</scope>
    <source>
        <strain evidence="2 3">DSM 28231</strain>
    </source>
</reference>
<evidence type="ECO:0000313" key="3">
    <source>
        <dbReference type="Proteomes" id="UP000294841"/>
    </source>
</evidence>
<name>A0A4R2N157_9PAST</name>
<evidence type="ECO:0000259" key="1">
    <source>
        <dbReference type="Pfam" id="PF15919"/>
    </source>
</evidence>
<sequence>MYYPAIFTNALEGGYVVTFPDIPEAITQGNTFEEAIEMAEDVLLSCVEIYFSEDRKFPQNRALLENETAVSLPESVYLKILLHNTMIEQSISKVQLARLTNIRPPEIQRILTPTHNTKIDTIGRVFHTLGKQLQITII</sequence>
<dbReference type="InterPro" id="IPR031807">
    <property type="entry name" value="HicB-like"/>
</dbReference>
<dbReference type="PANTHER" id="PTHR34504:SF4">
    <property type="entry name" value="ANTITOXIN HICB"/>
    <property type="match status" value="1"/>
</dbReference>
<dbReference type="SUPFAM" id="SSF47413">
    <property type="entry name" value="lambda repressor-like DNA-binding domains"/>
    <property type="match status" value="1"/>
</dbReference>
<keyword evidence="3" id="KW-1185">Reference proteome</keyword>
<dbReference type="EMBL" id="SLXI01000002">
    <property type="protein sequence ID" value="TCP13287.1"/>
    <property type="molecule type" value="Genomic_DNA"/>
</dbReference>
<protein>
    <submittedName>
        <fullName evidence="2">Antitoxin HicB</fullName>
    </submittedName>
</protein>
<dbReference type="GO" id="GO:0003677">
    <property type="term" value="F:DNA binding"/>
    <property type="evidence" value="ECO:0007669"/>
    <property type="project" value="InterPro"/>
</dbReference>
<feature type="domain" description="HicB-like antitoxin of toxin-antitoxin system" evidence="1">
    <location>
        <begin position="3"/>
        <end position="94"/>
    </location>
</feature>
<dbReference type="SUPFAM" id="SSF143100">
    <property type="entry name" value="TTHA1013/TTHA0281-like"/>
    <property type="match status" value="1"/>
</dbReference>
<dbReference type="AlphaFoldDB" id="A0A4R2N157"/>